<keyword evidence="1" id="KW-1133">Transmembrane helix</keyword>
<name>A0A1I0S641_9BACT</name>
<organism evidence="2 3">
    <name type="scientific">Chitinophaga arvensicola</name>
    <dbReference type="NCBI Taxonomy" id="29529"/>
    <lineage>
        <taxon>Bacteria</taxon>
        <taxon>Pseudomonadati</taxon>
        <taxon>Bacteroidota</taxon>
        <taxon>Chitinophagia</taxon>
        <taxon>Chitinophagales</taxon>
        <taxon>Chitinophagaceae</taxon>
        <taxon>Chitinophaga</taxon>
    </lineage>
</organism>
<dbReference type="Proteomes" id="UP000199310">
    <property type="component" value="Unassembled WGS sequence"/>
</dbReference>
<feature type="transmembrane region" description="Helical" evidence="1">
    <location>
        <begin position="106"/>
        <end position="127"/>
    </location>
</feature>
<evidence type="ECO:0008006" key="4">
    <source>
        <dbReference type="Google" id="ProtNLM"/>
    </source>
</evidence>
<keyword evidence="1" id="KW-0812">Transmembrane</keyword>
<protein>
    <recommendedName>
        <fullName evidence="4">Integral membrane protein</fullName>
    </recommendedName>
</protein>
<reference evidence="3" key="1">
    <citation type="submission" date="2016-10" db="EMBL/GenBank/DDBJ databases">
        <authorList>
            <person name="Varghese N."/>
            <person name="Submissions S."/>
        </authorList>
    </citation>
    <scope>NUCLEOTIDE SEQUENCE [LARGE SCALE GENOMIC DNA]</scope>
    <source>
        <strain evidence="3">DSM 3695</strain>
    </source>
</reference>
<dbReference type="STRING" id="29529.SAMN04488122_3982"/>
<evidence type="ECO:0000313" key="3">
    <source>
        <dbReference type="Proteomes" id="UP000199310"/>
    </source>
</evidence>
<gene>
    <name evidence="2" type="ORF">SAMN04488122_3982</name>
</gene>
<feature type="transmembrane region" description="Helical" evidence="1">
    <location>
        <begin position="26"/>
        <end position="46"/>
    </location>
</feature>
<keyword evidence="1" id="KW-0472">Membrane</keyword>
<evidence type="ECO:0000256" key="1">
    <source>
        <dbReference type="SAM" id="Phobius"/>
    </source>
</evidence>
<feature type="transmembrane region" description="Helical" evidence="1">
    <location>
        <begin position="82"/>
        <end position="100"/>
    </location>
</feature>
<evidence type="ECO:0000313" key="2">
    <source>
        <dbReference type="EMBL" id="SEW50846.1"/>
    </source>
</evidence>
<proteinExistence type="predicted"/>
<feature type="transmembrane region" description="Helical" evidence="1">
    <location>
        <begin position="148"/>
        <end position="170"/>
    </location>
</feature>
<feature type="transmembrane region" description="Helical" evidence="1">
    <location>
        <begin position="52"/>
        <end position="70"/>
    </location>
</feature>
<dbReference type="AlphaFoldDB" id="A0A1I0S641"/>
<accession>A0A1I0S641</accession>
<keyword evidence="3" id="KW-1185">Reference proteome</keyword>
<sequence>MTGIEFLVLIPFILNYKLLDKASKCIYYYIISSLVFAGGSSLVEHFMGNNMWFFSLMHFAQFVILSVFYWRCIHNENMRTVIKFMPVLILGIFIFDFFWVEGFRAFNSISSGVKHLVLLVYGLYFFLQMLRDRNLIENAIYIDSLPVFWYNSGIFIFSCTEFLFCISYNHLQTLQSTGLTKIGMTMAILSINYIVGIISMILLYIGFSKIKKMKHANY</sequence>
<dbReference type="EMBL" id="FOJG01000002">
    <property type="protein sequence ID" value="SEW50846.1"/>
    <property type="molecule type" value="Genomic_DNA"/>
</dbReference>
<feature type="transmembrane region" description="Helical" evidence="1">
    <location>
        <begin position="182"/>
        <end position="205"/>
    </location>
</feature>